<evidence type="ECO:0000313" key="10">
    <source>
        <dbReference type="Proteomes" id="UP000595140"/>
    </source>
</evidence>
<proteinExistence type="predicted"/>
<keyword evidence="10" id="KW-1185">Reference proteome</keyword>
<accession>A0A484LAG3</accession>
<evidence type="ECO:0000313" key="9">
    <source>
        <dbReference type="EMBL" id="VFQ73231.1"/>
    </source>
</evidence>
<dbReference type="GO" id="GO:0005524">
    <property type="term" value="F:ATP binding"/>
    <property type="evidence" value="ECO:0007669"/>
    <property type="project" value="UniProtKB-UniRule"/>
</dbReference>
<keyword evidence="1" id="KW-0723">Serine/threonine-protein kinase</keyword>
<dbReference type="PANTHER" id="PTHR45646">
    <property type="entry name" value="SERINE/THREONINE-PROTEIN KINASE DOA-RELATED"/>
    <property type="match status" value="1"/>
</dbReference>
<keyword evidence="2" id="KW-0808">Transferase</keyword>
<dbReference type="EMBL" id="OOIL02001160">
    <property type="protein sequence ID" value="VFQ73231.1"/>
    <property type="molecule type" value="Genomic_DNA"/>
</dbReference>
<dbReference type="AlphaFoldDB" id="A0A484LAG3"/>
<keyword evidence="5 6" id="KW-0067">ATP-binding</keyword>
<dbReference type="InterPro" id="IPR011009">
    <property type="entry name" value="Kinase-like_dom_sf"/>
</dbReference>
<name>A0A484LAG3_9ASTE</name>
<evidence type="ECO:0000256" key="3">
    <source>
        <dbReference type="ARBA" id="ARBA00022741"/>
    </source>
</evidence>
<dbReference type="GO" id="GO:0005634">
    <property type="term" value="C:nucleus"/>
    <property type="evidence" value="ECO:0007669"/>
    <property type="project" value="TreeGrafter"/>
</dbReference>
<keyword evidence="3 6" id="KW-0547">Nucleotide-binding</keyword>
<dbReference type="PROSITE" id="PS00107">
    <property type="entry name" value="PROTEIN_KINASE_ATP"/>
    <property type="match status" value="1"/>
</dbReference>
<dbReference type="PROSITE" id="PS50011">
    <property type="entry name" value="PROTEIN_KINASE_DOM"/>
    <property type="match status" value="1"/>
</dbReference>
<keyword evidence="4" id="KW-0418">Kinase</keyword>
<feature type="domain" description="Protein kinase" evidence="8">
    <location>
        <begin position="83"/>
        <end position="201"/>
    </location>
</feature>
<protein>
    <recommendedName>
        <fullName evidence="8">Protein kinase domain-containing protein</fullName>
    </recommendedName>
</protein>
<feature type="binding site" evidence="6">
    <location>
        <position position="112"/>
    </location>
    <ligand>
        <name>ATP</name>
        <dbReference type="ChEBI" id="CHEBI:30616"/>
    </ligand>
</feature>
<dbReference type="Gene3D" id="3.30.200.20">
    <property type="entry name" value="Phosphorylase Kinase, domain 1"/>
    <property type="match status" value="1"/>
</dbReference>
<evidence type="ECO:0000256" key="7">
    <source>
        <dbReference type="SAM" id="MobiDB-lite"/>
    </source>
</evidence>
<organism evidence="9 10">
    <name type="scientific">Cuscuta campestris</name>
    <dbReference type="NCBI Taxonomy" id="132261"/>
    <lineage>
        <taxon>Eukaryota</taxon>
        <taxon>Viridiplantae</taxon>
        <taxon>Streptophyta</taxon>
        <taxon>Embryophyta</taxon>
        <taxon>Tracheophyta</taxon>
        <taxon>Spermatophyta</taxon>
        <taxon>Magnoliopsida</taxon>
        <taxon>eudicotyledons</taxon>
        <taxon>Gunneridae</taxon>
        <taxon>Pentapetalae</taxon>
        <taxon>asterids</taxon>
        <taxon>lamiids</taxon>
        <taxon>Solanales</taxon>
        <taxon>Convolvulaceae</taxon>
        <taxon>Cuscuteae</taxon>
        <taxon>Cuscuta</taxon>
        <taxon>Cuscuta subgen. Grammica</taxon>
        <taxon>Cuscuta sect. Cleistogrammica</taxon>
    </lineage>
</organism>
<gene>
    <name evidence="9" type="ORF">CCAM_LOCUS15007</name>
</gene>
<reference evidence="9 10" key="1">
    <citation type="submission" date="2018-04" db="EMBL/GenBank/DDBJ databases">
        <authorList>
            <person name="Vogel A."/>
        </authorList>
    </citation>
    <scope>NUCLEOTIDE SEQUENCE [LARGE SCALE GENOMIC DNA]</scope>
</reference>
<dbReference type="InterPro" id="IPR000719">
    <property type="entry name" value="Prot_kinase_dom"/>
</dbReference>
<dbReference type="Proteomes" id="UP000595140">
    <property type="component" value="Unassembled WGS sequence"/>
</dbReference>
<sequence length="201" mass="23499">MVAIPHENAAGEEKEMSRKRRRLTWDVASDDPRNRGIKADGKDDKRLKAEVPSRSRQSSPPRRDDDSVGHYVFSLGENLTPRYKILKKLGEGTFGRVLECWDRQTREFVAIKVIRSLEKYRKAAMSEVDVLRRLSENDTCYSHCVQILSWFDYRNHICIVSKSYRVQHLFNFFLQDCNIVPLLVLFLGCDPVFRLTIDLNY</sequence>
<evidence type="ECO:0000256" key="1">
    <source>
        <dbReference type="ARBA" id="ARBA00022527"/>
    </source>
</evidence>
<evidence type="ECO:0000256" key="6">
    <source>
        <dbReference type="PROSITE-ProRule" id="PRU10141"/>
    </source>
</evidence>
<evidence type="ECO:0000256" key="5">
    <source>
        <dbReference type="ARBA" id="ARBA00022840"/>
    </source>
</evidence>
<dbReference type="OrthoDB" id="998354at2759"/>
<evidence type="ECO:0000256" key="4">
    <source>
        <dbReference type="ARBA" id="ARBA00022777"/>
    </source>
</evidence>
<evidence type="ECO:0000256" key="2">
    <source>
        <dbReference type="ARBA" id="ARBA00022679"/>
    </source>
</evidence>
<dbReference type="InterPro" id="IPR051175">
    <property type="entry name" value="CLK_kinases"/>
</dbReference>
<dbReference type="InterPro" id="IPR017441">
    <property type="entry name" value="Protein_kinase_ATP_BS"/>
</dbReference>
<dbReference type="GO" id="GO:0004674">
    <property type="term" value="F:protein serine/threonine kinase activity"/>
    <property type="evidence" value="ECO:0007669"/>
    <property type="project" value="UniProtKB-KW"/>
</dbReference>
<feature type="compositionally biased region" description="Basic and acidic residues" evidence="7">
    <location>
        <begin position="30"/>
        <end position="53"/>
    </location>
</feature>
<dbReference type="PANTHER" id="PTHR45646:SF11">
    <property type="entry name" value="SERINE_THREONINE-PROTEIN KINASE DOA"/>
    <property type="match status" value="1"/>
</dbReference>
<dbReference type="Pfam" id="PF00069">
    <property type="entry name" value="Pkinase"/>
    <property type="match status" value="1"/>
</dbReference>
<evidence type="ECO:0000259" key="8">
    <source>
        <dbReference type="PROSITE" id="PS50011"/>
    </source>
</evidence>
<feature type="region of interest" description="Disordered" evidence="7">
    <location>
        <begin position="1"/>
        <end position="68"/>
    </location>
</feature>
<dbReference type="SUPFAM" id="SSF56112">
    <property type="entry name" value="Protein kinase-like (PK-like)"/>
    <property type="match status" value="1"/>
</dbReference>